<accession>A0A5R9IUC2</accession>
<dbReference type="OrthoDB" id="7351136at2"/>
<reference evidence="1 2" key="1">
    <citation type="submission" date="2019-05" db="EMBL/GenBank/DDBJ databases">
        <title>Genome sequences of Thalassotalea litorea 1K03283.</title>
        <authorList>
            <person name="Zhang D."/>
        </authorList>
    </citation>
    <scope>NUCLEOTIDE SEQUENCE [LARGE SCALE GENOMIC DNA]</scope>
    <source>
        <strain evidence="1 2">MCCC 1K03283</strain>
    </source>
</reference>
<evidence type="ECO:0000313" key="1">
    <source>
        <dbReference type="EMBL" id="TLU66951.1"/>
    </source>
</evidence>
<proteinExistence type="predicted"/>
<comment type="caution">
    <text evidence="1">The sequence shown here is derived from an EMBL/GenBank/DDBJ whole genome shotgun (WGS) entry which is preliminary data.</text>
</comment>
<gene>
    <name evidence="1" type="ORF">FE810_04960</name>
</gene>
<keyword evidence="2" id="KW-1185">Reference proteome</keyword>
<evidence type="ECO:0008006" key="3">
    <source>
        <dbReference type="Google" id="ProtNLM"/>
    </source>
</evidence>
<sequence length="173" mass="19765">MVFSLQVFSADEVYIPDSNQQGELHPKLAIFKPYFGGWQSDMGKNKKGEPMIDVSVWQRALNGNAVRTLHSINHGVYGGESLIFWDESEKKIKFYYFTTASFYTSGWMEVTSDNTFTAYEDVTGSEQGITQVKSESELSDHEITVSTSYLKNGEWTEPQVRKYVRSDNPVKFQ</sequence>
<protein>
    <recommendedName>
        <fullName evidence="3">DUF1579 domain-containing protein</fullName>
    </recommendedName>
</protein>
<organism evidence="1 2">
    <name type="scientific">Thalassotalea litorea</name>
    <dbReference type="NCBI Taxonomy" id="2020715"/>
    <lineage>
        <taxon>Bacteria</taxon>
        <taxon>Pseudomonadati</taxon>
        <taxon>Pseudomonadota</taxon>
        <taxon>Gammaproteobacteria</taxon>
        <taxon>Alteromonadales</taxon>
        <taxon>Colwelliaceae</taxon>
        <taxon>Thalassotalea</taxon>
    </lineage>
</organism>
<dbReference type="EMBL" id="VCBC01000004">
    <property type="protein sequence ID" value="TLU66951.1"/>
    <property type="molecule type" value="Genomic_DNA"/>
</dbReference>
<dbReference type="Proteomes" id="UP000307790">
    <property type="component" value="Unassembled WGS sequence"/>
</dbReference>
<name>A0A5R9IUC2_9GAMM</name>
<evidence type="ECO:0000313" key="2">
    <source>
        <dbReference type="Proteomes" id="UP000307790"/>
    </source>
</evidence>
<dbReference type="AlphaFoldDB" id="A0A5R9IUC2"/>